<proteinExistence type="predicted"/>
<dbReference type="EMBL" id="WAEL01000001">
    <property type="protein sequence ID" value="NID09406.1"/>
    <property type="molecule type" value="Genomic_DNA"/>
</dbReference>
<gene>
    <name evidence="1" type="ORF">F7231_04425</name>
</gene>
<reference evidence="2" key="2">
    <citation type="submission" date="2023-07" db="EMBL/GenBank/DDBJ databases">
        <authorList>
            <person name="Jung D.-H."/>
        </authorList>
    </citation>
    <scope>NUCLEOTIDE SEQUENCE [LARGE SCALE GENOMIC DNA]</scope>
    <source>
        <strain evidence="2">JA-25</strain>
    </source>
</reference>
<evidence type="ECO:0000313" key="1">
    <source>
        <dbReference type="EMBL" id="NID09406.1"/>
    </source>
</evidence>
<keyword evidence="2" id="KW-1185">Reference proteome</keyword>
<comment type="caution">
    <text evidence="1">The sequence shown here is derived from an EMBL/GenBank/DDBJ whole genome shotgun (WGS) entry which is preliminary data.</text>
</comment>
<dbReference type="Proteomes" id="UP000606008">
    <property type="component" value="Unassembled WGS sequence"/>
</dbReference>
<accession>A0ABX0QBG8</accession>
<dbReference type="RefSeq" id="WP_166691037.1">
    <property type="nucleotide sequence ID" value="NZ_WAEL01000001.1"/>
</dbReference>
<protein>
    <submittedName>
        <fullName evidence="1">Terminase</fullName>
    </submittedName>
</protein>
<name>A0ABX0QBG8_9BACT</name>
<sequence>MPAPAGNSYSPGRSSDYQPAFDEQARKLCLLGATDEELADFFQIAESTLYKWKNEHPSFSDSIQRGKIIADAEIAESLYNRAKGYSHPDTHFSTYEGEVTATDTVKHYPPDTQAASLWLRNRQPKKWRDSKEIVVDDKGGAKLKAWTAEEIDAFEAFQKQGGDGSGN</sequence>
<reference evidence="2" key="1">
    <citation type="submission" date="2019-09" db="EMBL/GenBank/DDBJ databases">
        <authorList>
            <person name="Jung D.-H."/>
        </authorList>
    </citation>
    <scope>NUCLEOTIDE SEQUENCE [LARGE SCALE GENOMIC DNA]</scope>
    <source>
        <strain evidence="2">JA-25</strain>
    </source>
</reference>
<organism evidence="1 2">
    <name type="scientific">Fibrivirga algicola</name>
    <dbReference type="NCBI Taxonomy" id="2950420"/>
    <lineage>
        <taxon>Bacteria</taxon>
        <taxon>Pseudomonadati</taxon>
        <taxon>Bacteroidota</taxon>
        <taxon>Cytophagia</taxon>
        <taxon>Cytophagales</taxon>
        <taxon>Spirosomataceae</taxon>
        <taxon>Fibrivirga</taxon>
    </lineage>
</organism>
<evidence type="ECO:0000313" key="2">
    <source>
        <dbReference type="Proteomes" id="UP000606008"/>
    </source>
</evidence>